<dbReference type="EMBL" id="UOFE01000013">
    <property type="protein sequence ID" value="VAW51079.1"/>
    <property type="molecule type" value="Genomic_DNA"/>
</dbReference>
<dbReference type="InterPro" id="IPR019734">
    <property type="entry name" value="TPR_rpt"/>
</dbReference>
<dbReference type="SUPFAM" id="SSF48452">
    <property type="entry name" value="TPR-like"/>
    <property type="match status" value="3"/>
</dbReference>
<feature type="region of interest" description="Disordered" evidence="1">
    <location>
        <begin position="91"/>
        <end position="119"/>
    </location>
</feature>
<feature type="compositionally biased region" description="Low complexity" evidence="1">
    <location>
        <begin position="96"/>
        <end position="108"/>
    </location>
</feature>
<feature type="compositionally biased region" description="Basic and acidic residues" evidence="1">
    <location>
        <begin position="1040"/>
        <end position="1052"/>
    </location>
</feature>
<reference evidence="2" key="1">
    <citation type="submission" date="2018-06" db="EMBL/GenBank/DDBJ databases">
        <authorList>
            <person name="Zhirakovskaya E."/>
        </authorList>
    </citation>
    <scope>NUCLEOTIDE SEQUENCE</scope>
</reference>
<evidence type="ECO:0000256" key="1">
    <source>
        <dbReference type="SAM" id="MobiDB-lite"/>
    </source>
</evidence>
<name>A0A3B0WP39_9ZZZZ</name>
<dbReference type="AlphaFoldDB" id="A0A3B0WP39"/>
<sequence length="1078" mass="123308">MKINSLTRLTFIAISTPLVLMLAACATTNNEGTLATLNDIKFEVKEEKVSDSLDKAMASYEEFLKETPETAMTPEALRRLADLKIQKEYEAEEDAWQQQEAQQTAEPAKGQLPDDGAENLKPVADSASQATDIQTPETNFVPVVNDNEEQSIATDGSPIADISENEKEFSERAGKKIELGRAKQKKITPPEGKTKVDADDLQAAGAMEAIELYEGLLKKYPLFERNDQVLYQLSRAYEETGQVDIAMTTLEQLIAKYPQSRHIDEAQFRRAEYFFTRKKFLDAEESYQSVINRGESSEYYELALYKQGWAYFKQELYEDALKDYIRMLDYKIDNGYDLENIDSKIQKKRIDDTYRVISLSFSYLGGAESIVEFFDKHGHRFYEASIYSHLGEYYLTKRRYSDAAQSYQAYIDRNPVSKESPYFNIRIIEIYKKGGFPRLVVDAKKAFSKTYSLNSNYWTFFDINDNPTVLAFLKSNLIDLANHYHALYQDKRLRKQKEENYKEAIYWYREFLSSFSEEKEAPKLNNQLAGLLLEHKDFLDAATEYERTAYNYPTHEASSSAGYAAVYAYREYLKVANQSQRNVIKREIIRTSLKFAEYFPAHKHAAIVLVAAVDDLYALEDYEQAIKYGRRVITVYPNADKKLIRSSWLVVAHASFDIASYKDAEVAYSETLALTDKKNKSYDSLTENLAASVYKQGEQARKLGDHKTAADHFLRVAKVAPNSKIRPTAEYDAAASLILLKQWGQVATVLERFRKLYPENKLQKDITKKLAVVYKEDGKLIKSAVEFERIEKENPDDDALRREALSQAAELYEKAEAQDKALLVYLKLVNYFPEPIEDAIEVRSKMSGIYKSQGQNKKYVAELKKIVTTDAKGGAGRTDRTKFLAASAALILAEPKLEAFKEVALVKPFKKNLRKKKVQMRSAIDAYTKLVDYQVGEVTAAATYYIAEIYFEFNVALLGSERPTNLNDEELEQYELVIEDQAYPFEEKAISVHEKNVELLDVGIYNKWIDKSIEKLSVLLPARYAKTEKNSAIITSIQPERKDKEKIEKNDSGKNNLKNKLERNKEESTITEQEAVGG</sequence>
<dbReference type="SMART" id="SM00028">
    <property type="entry name" value="TPR"/>
    <property type="match status" value="8"/>
</dbReference>
<organism evidence="2">
    <name type="scientific">hydrothermal vent metagenome</name>
    <dbReference type="NCBI Taxonomy" id="652676"/>
    <lineage>
        <taxon>unclassified sequences</taxon>
        <taxon>metagenomes</taxon>
        <taxon>ecological metagenomes</taxon>
    </lineage>
</organism>
<dbReference type="InterPro" id="IPR011990">
    <property type="entry name" value="TPR-like_helical_dom_sf"/>
</dbReference>
<proteinExistence type="predicted"/>
<dbReference type="PROSITE" id="PS50005">
    <property type="entry name" value="TPR"/>
    <property type="match status" value="2"/>
</dbReference>
<evidence type="ECO:0000313" key="2">
    <source>
        <dbReference type="EMBL" id="VAW51079.1"/>
    </source>
</evidence>
<gene>
    <name evidence="2" type="ORF">MNBD_GAMMA05-957</name>
</gene>
<dbReference type="Gene3D" id="1.25.40.10">
    <property type="entry name" value="Tetratricopeptide repeat domain"/>
    <property type="match status" value="5"/>
</dbReference>
<feature type="compositionally biased region" description="Basic and acidic residues" evidence="1">
    <location>
        <begin position="1059"/>
        <end position="1068"/>
    </location>
</feature>
<accession>A0A3B0WP39</accession>
<dbReference type="Pfam" id="PF13174">
    <property type="entry name" value="TPR_6"/>
    <property type="match status" value="2"/>
</dbReference>
<feature type="region of interest" description="Disordered" evidence="1">
    <location>
        <begin position="1040"/>
        <end position="1078"/>
    </location>
</feature>
<dbReference type="PROSITE" id="PS51257">
    <property type="entry name" value="PROKAR_LIPOPROTEIN"/>
    <property type="match status" value="1"/>
</dbReference>
<protein>
    <submittedName>
        <fullName evidence="2">TPR domain protein, putative component of TonB system</fullName>
    </submittedName>
</protein>